<dbReference type="Proteomes" id="UP000298653">
    <property type="component" value="Chromosome"/>
</dbReference>
<evidence type="ECO:0000313" key="4">
    <source>
        <dbReference type="Proteomes" id="UP000298653"/>
    </source>
</evidence>
<feature type="domain" description="LiaF transmembrane" evidence="2">
    <location>
        <begin position="7"/>
        <end position="102"/>
    </location>
</feature>
<sequence length="231" mass="25733">MKKEKIFWGLFFILGAIFILCSRLGYLKDISVFSLLLTIFFAAMLIKSLLHLEYTGILFSIAFICIIYARPLGITAITPWPVLGAALLGSIGCHMLFPSRHRRWKEWHSDEPFESVIDEDDGTSVYHRTSFGSTVKYVNSDDFKYARLDASFGAIKAYFDNAQVRGGKAEINLDVSFAGVELYIPKHWTVINNVSAFAGAVDEKNRSQSDGTVNVHLTGGINFGGVTVIYV</sequence>
<feature type="transmembrane region" description="Helical" evidence="1">
    <location>
        <begin position="32"/>
        <end position="50"/>
    </location>
</feature>
<gene>
    <name evidence="3" type="ORF">AR1Y2_0686</name>
</gene>
<dbReference type="OrthoDB" id="2249781at2"/>
<evidence type="ECO:0000256" key="1">
    <source>
        <dbReference type="SAM" id="Phobius"/>
    </source>
</evidence>
<dbReference type="Pfam" id="PF22570">
    <property type="entry name" value="LiaF-TM"/>
    <property type="match status" value="1"/>
</dbReference>
<feature type="transmembrane region" description="Helical" evidence="1">
    <location>
        <begin position="57"/>
        <end position="74"/>
    </location>
</feature>
<organism evidence="3 4">
    <name type="scientific">Anaerostipes rhamnosivorans</name>
    <dbReference type="NCBI Taxonomy" id="1229621"/>
    <lineage>
        <taxon>Bacteria</taxon>
        <taxon>Bacillati</taxon>
        <taxon>Bacillota</taxon>
        <taxon>Clostridia</taxon>
        <taxon>Lachnospirales</taxon>
        <taxon>Lachnospiraceae</taxon>
        <taxon>Anaerostipes</taxon>
    </lineage>
</organism>
<keyword evidence="1" id="KW-0472">Membrane</keyword>
<dbReference type="EMBL" id="CP040058">
    <property type="protein sequence ID" value="QCP34140.1"/>
    <property type="molecule type" value="Genomic_DNA"/>
</dbReference>
<evidence type="ECO:0000259" key="2">
    <source>
        <dbReference type="Pfam" id="PF22570"/>
    </source>
</evidence>
<dbReference type="KEGG" id="arf:AR1Y2_0686"/>
<dbReference type="RefSeq" id="WP_137327720.1">
    <property type="nucleotide sequence ID" value="NZ_CP040058.1"/>
</dbReference>
<feature type="transmembrane region" description="Helical" evidence="1">
    <location>
        <begin position="7"/>
        <end position="26"/>
    </location>
</feature>
<reference evidence="3 4" key="1">
    <citation type="submission" date="2019-05" db="EMBL/GenBank/DDBJ databases">
        <title>Complete genome sequencing of Anaerostipes rhamnosivorans.</title>
        <authorList>
            <person name="Bui T.P.N."/>
            <person name="de Vos W.M."/>
        </authorList>
    </citation>
    <scope>NUCLEOTIDE SEQUENCE [LARGE SCALE GENOMIC DNA]</scope>
    <source>
        <strain evidence="3 4">1y2</strain>
    </source>
</reference>
<dbReference type="AlphaFoldDB" id="A0A4V1EFX9"/>
<keyword evidence="1" id="KW-0812">Transmembrane</keyword>
<keyword evidence="1" id="KW-1133">Transmembrane helix</keyword>
<evidence type="ECO:0000313" key="3">
    <source>
        <dbReference type="EMBL" id="QCP34140.1"/>
    </source>
</evidence>
<accession>A0A4V1EFX9</accession>
<name>A0A4V1EFX9_9FIRM</name>
<proteinExistence type="predicted"/>
<dbReference type="InterPro" id="IPR054331">
    <property type="entry name" value="LiaF_TM"/>
</dbReference>
<protein>
    <submittedName>
        <fullName evidence="3">Arginine/ornithine antiporter ArcD</fullName>
    </submittedName>
</protein>
<keyword evidence="4" id="KW-1185">Reference proteome</keyword>